<dbReference type="EMBL" id="JACTNZ010000006">
    <property type="protein sequence ID" value="KAG5545040.1"/>
    <property type="molecule type" value="Genomic_DNA"/>
</dbReference>
<accession>A0AAV6JY14</accession>
<comment type="caution">
    <text evidence="1">The sequence shown here is derived from an EMBL/GenBank/DDBJ whole genome shotgun (WGS) entry which is preliminary data.</text>
</comment>
<keyword evidence="2" id="KW-1185">Reference proteome</keyword>
<name>A0AAV6JY14_9ERIC</name>
<evidence type="ECO:0000313" key="1">
    <source>
        <dbReference type="EMBL" id="KAG5545040.1"/>
    </source>
</evidence>
<sequence>MRSLGGLRERGCGRWMLEKGKEGLSELMVRCNTRGSIDKNGFPLVDGCFRVDTF</sequence>
<protein>
    <submittedName>
        <fullName evidence="1">Uncharacterized protein</fullName>
    </submittedName>
</protein>
<dbReference type="Proteomes" id="UP000823749">
    <property type="component" value="Chromosome 6"/>
</dbReference>
<reference evidence="1 2" key="1">
    <citation type="submission" date="2020-08" db="EMBL/GenBank/DDBJ databases">
        <title>Plant Genome Project.</title>
        <authorList>
            <person name="Zhang R.-G."/>
        </authorList>
    </citation>
    <scope>NUCLEOTIDE SEQUENCE [LARGE SCALE GENOMIC DNA]</scope>
    <source>
        <strain evidence="1">WSP0</strain>
        <tissue evidence="1">Leaf</tissue>
    </source>
</reference>
<organism evidence="1 2">
    <name type="scientific">Rhododendron griersonianum</name>
    <dbReference type="NCBI Taxonomy" id="479676"/>
    <lineage>
        <taxon>Eukaryota</taxon>
        <taxon>Viridiplantae</taxon>
        <taxon>Streptophyta</taxon>
        <taxon>Embryophyta</taxon>
        <taxon>Tracheophyta</taxon>
        <taxon>Spermatophyta</taxon>
        <taxon>Magnoliopsida</taxon>
        <taxon>eudicotyledons</taxon>
        <taxon>Gunneridae</taxon>
        <taxon>Pentapetalae</taxon>
        <taxon>asterids</taxon>
        <taxon>Ericales</taxon>
        <taxon>Ericaceae</taxon>
        <taxon>Ericoideae</taxon>
        <taxon>Rhodoreae</taxon>
        <taxon>Rhododendron</taxon>
    </lineage>
</organism>
<proteinExistence type="predicted"/>
<dbReference type="AlphaFoldDB" id="A0AAV6JY14"/>
<evidence type="ECO:0000313" key="2">
    <source>
        <dbReference type="Proteomes" id="UP000823749"/>
    </source>
</evidence>
<gene>
    <name evidence="1" type="ORF">RHGRI_017492</name>
</gene>